<proteinExistence type="predicted"/>
<name>A0A7J5YTW8_DISMA</name>
<organism evidence="1 2">
    <name type="scientific">Dissostichus mawsoni</name>
    <name type="common">Antarctic cod</name>
    <dbReference type="NCBI Taxonomy" id="36200"/>
    <lineage>
        <taxon>Eukaryota</taxon>
        <taxon>Metazoa</taxon>
        <taxon>Chordata</taxon>
        <taxon>Craniata</taxon>
        <taxon>Vertebrata</taxon>
        <taxon>Euteleostomi</taxon>
        <taxon>Actinopterygii</taxon>
        <taxon>Neopterygii</taxon>
        <taxon>Teleostei</taxon>
        <taxon>Neoteleostei</taxon>
        <taxon>Acanthomorphata</taxon>
        <taxon>Eupercaria</taxon>
        <taxon>Perciformes</taxon>
        <taxon>Notothenioidei</taxon>
        <taxon>Nototheniidae</taxon>
        <taxon>Dissostichus</taxon>
    </lineage>
</organism>
<dbReference type="AlphaFoldDB" id="A0A7J5YTW8"/>
<evidence type="ECO:0000313" key="2">
    <source>
        <dbReference type="Proteomes" id="UP000518266"/>
    </source>
</evidence>
<protein>
    <recommendedName>
        <fullName evidence="3">Hexosyltransferase</fullName>
    </recommendedName>
</protein>
<dbReference type="Proteomes" id="UP000518266">
    <property type="component" value="Unassembled WGS sequence"/>
</dbReference>
<accession>A0A7J5YTW8</accession>
<evidence type="ECO:0008006" key="3">
    <source>
        <dbReference type="Google" id="ProtNLM"/>
    </source>
</evidence>
<dbReference type="OrthoDB" id="2139606at2759"/>
<comment type="caution">
    <text evidence="1">The sequence shown here is derived from an EMBL/GenBank/DDBJ whole genome shotgun (WGS) entry which is preliminary data.</text>
</comment>
<evidence type="ECO:0000313" key="1">
    <source>
        <dbReference type="EMBL" id="KAF3852925.1"/>
    </source>
</evidence>
<dbReference type="EMBL" id="JAAKFY010000009">
    <property type="protein sequence ID" value="KAF3852925.1"/>
    <property type="molecule type" value="Genomic_DNA"/>
</dbReference>
<sequence length="352" mass="40398">MVSRAAMPPGATGTTRSRKGVVVLHVGVSSMMNLPRNTAQDPSMLVLPVMLILGEPNPRSLADLRLLGHPPDAISVLTFSKLHNHLARLVFFHPPEAMYSVHILVHVLGPFWGDFPKQTYHILPDLNEEPLAMNQESPSEELVPLKKRRTRISDKPNSSLNLWSIMKNCIGKERPKSQCLQLKRPWLNPCFRYLLLFCLVLLVFCSSNSLSWWDSFQLKDHYQRFINPVHRPPLYRDRLKDRVQLNETTEQTTLPPTVPPKALQFHRAYPRNYHFVMDNKEVCKTKTPFLVLMVPVAPKNVAARDAIRQTWGNSSEVQGDVVLTLFMMASIEEPMWMRCRRSSNRRTDCTTT</sequence>
<gene>
    <name evidence="1" type="ORF">F7725_006280</name>
</gene>
<reference evidence="1 2" key="1">
    <citation type="submission" date="2020-03" db="EMBL/GenBank/DDBJ databases">
        <title>Dissostichus mawsoni Genome sequencing and assembly.</title>
        <authorList>
            <person name="Park H."/>
        </authorList>
    </citation>
    <scope>NUCLEOTIDE SEQUENCE [LARGE SCALE GENOMIC DNA]</scope>
    <source>
        <strain evidence="1">DM0001</strain>
        <tissue evidence="1">Muscle</tissue>
    </source>
</reference>
<keyword evidence="2" id="KW-1185">Reference proteome</keyword>